<keyword evidence="8 15" id="KW-0915">Sodium</keyword>
<keyword evidence="10 15" id="KW-0472">Membrane</keyword>
<keyword evidence="9 15" id="KW-0406">Ion transport</keyword>
<evidence type="ECO:0000256" key="2">
    <source>
        <dbReference type="ARBA" id="ARBA00022448"/>
    </source>
</evidence>
<gene>
    <name evidence="15" type="primary">fluC</name>
    <name evidence="15" type="synonym">crcB</name>
    <name evidence="16" type="ORF">XD66_1049</name>
</gene>
<dbReference type="EMBL" id="LGFO01000133">
    <property type="protein sequence ID" value="KUK36244.1"/>
    <property type="molecule type" value="Genomic_DNA"/>
</dbReference>
<evidence type="ECO:0000256" key="15">
    <source>
        <dbReference type="HAMAP-Rule" id="MF_00454"/>
    </source>
</evidence>
<evidence type="ECO:0000256" key="5">
    <source>
        <dbReference type="ARBA" id="ARBA00022692"/>
    </source>
</evidence>
<keyword evidence="5 15" id="KW-0812">Transmembrane</keyword>
<dbReference type="Pfam" id="PF02537">
    <property type="entry name" value="CRCB"/>
    <property type="match status" value="1"/>
</dbReference>
<keyword evidence="11 15" id="KW-0407">Ion channel</keyword>
<accession>A0A101FFT5</accession>
<reference evidence="17" key="1">
    <citation type="journal article" date="2015" name="MBio">
        <title>Genome-Resolved Metagenomic Analysis Reveals Roles for Candidate Phyla and Other Microbial Community Members in Biogeochemical Transformations in Oil Reservoirs.</title>
        <authorList>
            <person name="Hu P."/>
            <person name="Tom L."/>
            <person name="Singh A."/>
            <person name="Thomas B.C."/>
            <person name="Baker B.J."/>
            <person name="Piceno Y.M."/>
            <person name="Andersen G.L."/>
            <person name="Banfield J.F."/>
        </authorList>
    </citation>
    <scope>NUCLEOTIDE SEQUENCE [LARGE SCALE GENOMIC DNA]</scope>
</reference>
<organism evidence="16 17">
    <name type="scientific">Thermacetogenium phaeum</name>
    <dbReference type="NCBI Taxonomy" id="85874"/>
    <lineage>
        <taxon>Bacteria</taxon>
        <taxon>Bacillati</taxon>
        <taxon>Bacillota</taxon>
        <taxon>Clostridia</taxon>
        <taxon>Thermoanaerobacterales</taxon>
        <taxon>Thermoanaerobacteraceae</taxon>
        <taxon>Thermacetogenium</taxon>
    </lineage>
</organism>
<feature type="transmembrane region" description="Helical" evidence="15">
    <location>
        <begin position="33"/>
        <end position="55"/>
    </location>
</feature>
<dbReference type="HAMAP" id="MF_00454">
    <property type="entry name" value="FluC"/>
    <property type="match status" value="1"/>
</dbReference>
<dbReference type="PANTHER" id="PTHR28259">
    <property type="entry name" value="FLUORIDE EXPORT PROTEIN 1-RELATED"/>
    <property type="match status" value="1"/>
</dbReference>
<keyword evidence="7 15" id="KW-1133">Transmembrane helix</keyword>
<dbReference type="PANTHER" id="PTHR28259:SF18">
    <property type="entry name" value="FLUORIDE-SPECIFIC ION CHANNEL FLUC"/>
    <property type="match status" value="1"/>
</dbReference>
<evidence type="ECO:0000256" key="9">
    <source>
        <dbReference type="ARBA" id="ARBA00023065"/>
    </source>
</evidence>
<dbReference type="GO" id="GO:0062054">
    <property type="term" value="F:fluoride channel activity"/>
    <property type="evidence" value="ECO:0007669"/>
    <property type="project" value="UniProtKB-UniRule"/>
</dbReference>
<evidence type="ECO:0000256" key="6">
    <source>
        <dbReference type="ARBA" id="ARBA00022723"/>
    </source>
</evidence>
<proteinExistence type="inferred from homology"/>
<evidence type="ECO:0000256" key="4">
    <source>
        <dbReference type="ARBA" id="ARBA00022519"/>
    </source>
</evidence>
<evidence type="ECO:0000256" key="11">
    <source>
        <dbReference type="ARBA" id="ARBA00023303"/>
    </source>
</evidence>
<evidence type="ECO:0000256" key="3">
    <source>
        <dbReference type="ARBA" id="ARBA00022475"/>
    </source>
</evidence>
<comment type="function">
    <text evidence="14 15">Fluoride-specific ion channel. Important for reducing fluoride concentration in the cell, thus reducing its toxicity.</text>
</comment>
<dbReference type="GO" id="GO:0046872">
    <property type="term" value="F:metal ion binding"/>
    <property type="evidence" value="ECO:0007669"/>
    <property type="project" value="UniProtKB-KW"/>
</dbReference>
<dbReference type="InterPro" id="IPR003691">
    <property type="entry name" value="FluC"/>
</dbReference>
<name>A0A101FFT5_9THEO</name>
<sequence length="124" mass="13477">MIVLLGIGLGGMLGAVGRYLLGQLIMEKWRGTYPLGTFLINISGAYILCFLSAYLSHSVTFSPVLKSALTTGFLGAYTTFSTFAYEVVKLLEDDEKLTAIGYTCSTVFFGLIFGWLGYLTGNML</sequence>
<feature type="transmembrane region" description="Helical" evidence="15">
    <location>
        <begin position="97"/>
        <end position="119"/>
    </location>
</feature>
<comment type="subcellular location">
    <subcellularLocation>
        <location evidence="1 15">Cell membrane</location>
        <topology evidence="1 15">Multi-pass membrane protein</topology>
    </subcellularLocation>
</comment>
<dbReference type="GO" id="GO:0140114">
    <property type="term" value="P:cellular detoxification of fluoride"/>
    <property type="evidence" value="ECO:0007669"/>
    <property type="project" value="UniProtKB-UniRule"/>
</dbReference>
<evidence type="ECO:0000256" key="10">
    <source>
        <dbReference type="ARBA" id="ARBA00023136"/>
    </source>
</evidence>
<comment type="catalytic activity">
    <reaction evidence="13">
        <text>fluoride(in) = fluoride(out)</text>
        <dbReference type="Rhea" id="RHEA:76159"/>
        <dbReference type="ChEBI" id="CHEBI:17051"/>
    </reaction>
    <physiologicalReaction direction="left-to-right" evidence="13">
        <dbReference type="Rhea" id="RHEA:76160"/>
    </physiologicalReaction>
</comment>
<keyword evidence="6 15" id="KW-0479">Metal-binding</keyword>
<evidence type="ECO:0000256" key="7">
    <source>
        <dbReference type="ARBA" id="ARBA00022989"/>
    </source>
</evidence>
<dbReference type="Proteomes" id="UP000053326">
    <property type="component" value="Unassembled WGS sequence"/>
</dbReference>
<feature type="binding site" evidence="15">
    <location>
        <position position="78"/>
    </location>
    <ligand>
        <name>Na(+)</name>
        <dbReference type="ChEBI" id="CHEBI:29101"/>
        <note>structural</note>
    </ligand>
</feature>
<comment type="caution">
    <text evidence="16">The sequence shown here is derived from an EMBL/GenBank/DDBJ whole genome shotgun (WGS) entry which is preliminary data.</text>
</comment>
<dbReference type="GO" id="GO:0005886">
    <property type="term" value="C:plasma membrane"/>
    <property type="evidence" value="ECO:0007669"/>
    <property type="project" value="UniProtKB-SubCell"/>
</dbReference>
<dbReference type="AlphaFoldDB" id="A0A101FFT5"/>
<keyword evidence="2 15" id="KW-0813">Transport</keyword>
<evidence type="ECO:0000256" key="13">
    <source>
        <dbReference type="ARBA" id="ARBA00035585"/>
    </source>
</evidence>
<feature type="binding site" evidence="15">
    <location>
        <position position="75"/>
    </location>
    <ligand>
        <name>Na(+)</name>
        <dbReference type="ChEBI" id="CHEBI:29101"/>
        <note>structural</note>
    </ligand>
</feature>
<comment type="similarity">
    <text evidence="12 15">Belongs to the fluoride channel Fluc/FEX (TC 1.A.43) family.</text>
</comment>
<feature type="transmembrane region" description="Helical" evidence="15">
    <location>
        <begin position="67"/>
        <end position="85"/>
    </location>
</feature>
<evidence type="ECO:0000256" key="12">
    <source>
        <dbReference type="ARBA" id="ARBA00035120"/>
    </source>
</evidence>
<protein>
    <recommendedName>
        <fullName evidence="15">Fluoride-specific ion channel FluC</fullName>
    </recommendedName>
</protein>
<comment type="activity regulation">
    <text evidence="15">Na(+) is not transported, but it plays an essential structural role and its presence is essential for fluoride channel function.</text>
</comment>
<keyword evidence="4" id="KW-0997">Cell inner membrane</keyword>
<keyword evidence="3 15" id="KW-1003">Cell membrane</keyword>
<evidence type="ECO:0000256" key="14">
    <source>
        <dbReference type="ARBA" id="ARBA00049940"/>
    </source>
</evidence>
<dbReference type="NCBIfam" id="TIGR00494">
    <property type="entry name" value="crcB"/>
    <property type="match status" value="1"/>
</dbReference>
<evidence type="ECO:0000256" key="8">
    <source>
        <dbReference type="ARBA" id="ARBA00023053"/>
    </source>
</evidence>
<evidence type="ECO:0000256" key="1">
    <source>
        <dbReference type="ARBA" id="ARBA00004651"/>
    </source>
</evidence>
<evidence type="ECO:0000313" key="17">
    <source>
        <dbReference type="Proteomes" id="UP000053326"/>
    </source>
</evidence>
<evidence type="ECO:0000313" key="16">
    <source>
        <dbReference type="EMBL" id="KUK36244.1"/>
    </source>
</evidence>